<dbReference type="GO" id="GO:0003700">
    <property type="term" value="F:DNA-binding transcription factor activity"/>
    <property type="evidence" value="ECO:0007669"/>
    <property type="project" value="InterPro"/>
</dbReference>
<feature type="region of interest" description="Disordered" evidence="4">
    <location>
        <begin position="1"/>
        <end position="25"/>
    </location>
</feature>
<dbReference type="GO" id="GO:0003677">
    <property type="term" value="F:DNA binding"/>
    <property type="evidence" value="ECO:0007669"/>
    <property type="project" value="UniProtKB-KW"/>
</dbReference>
<evidence type="ECO:0000259" key="5">
    <source>
        <dbReference type="PROSITE" id="PS50949"/>
    </source>
</evidence>
<dbReference type="PROSITE" id="PS50949">
    <property type="entry name" value="HTH_GNTR"/>
    <property type="match status" value="1"/>
</dbReference>
<keyword evidence="1" id="KW-0805">Transcription regulation</keyword>
<evidence type="ECO:0000256" key="4">
    <source>
        <dbReference type="SAM" id="MobiDB-lite"/>
    </source>
</evidence>
<dbReference type="RefSeq" id="WP_245715464.1">
    <property type="nucleotide sequence ID" value="NZ_FNCY01000002.1"/>
</dbReference>
<evidence type="ECO:0000313" key="7">
    <source>
        <dbReference type="Proteomes" id="UP000198607"/>
    </source>
</evidence>
<dbReference type="InterPro" id="IPR011711">
    <property type="entry name" value="GntR_C"/>
</dbReference>
<dbReference type="STRING" id="83767.SAMN05660652_00805"/>
<dbReference type="PANTHER" id="PTHR43537">
    <property type="entry name" value="TRANSCRIPTIONAL REGULATOR, GNTR FAMILY"/>
    <property type="match status" value="1"/>
</dbReference>
<gene>
    <name evidence="6" type="ORF">SAMN05660652_00805</name>
</gene>
<sequence length="241" mass="26760">MEVMSTLSSPPSSASPDTPRLDRSRHAAPQVLDYLREQIISLRLPPGSVLSRQDIATQFGLSQTPVRDALIHLTEEGLVDVFAQHKTVVSRIDVQAAQQAHFLRRSIEKEIARVLASQSDPALIKALEAIIASQQHALEAENYEDLIGNDRGFHRRMYDAAGVPDLYALVRRNSGHLDRLRRLHVPVPGKGLSVIEEHRRIVAAIASGDPDAAMRSVEKHLAGTLSWIDGVREQFPDYIIH</sequence>
<feature type="compositionally biased region" description="Low complexity" evidence="4">
    <location>
        <begin position="1"/>
        <end position="18"/>
    </location>
</feature>
<dbReference type="SUPFAM" id="SSF48008">
    <property type="entry name" value="GntR ligand-binding domain-like"/>
    <property type="match status" value="1"/>
</dbReference>
<evidence type="ECO:0000256" key="2">
    <source>
        <dbReference type="ARBA" id="ARBA00023125"/>
    </source>
</evidence>
<name>A0A1G7XV92_9RHOO</name>
<dbReference type="InterPro" id="IPR036390">
    <property type="entry name" value="WH_DNA-bd_sf"/>
</dbReference>
<dbReference type="SUPFAM" id="SSF46785">
    <property type="entry name" value="Winged helix' DNA-binding domain"/>
    <property type="match status" value="1"/>
</dbReference>
<dbReference type="EMBL" id="FNCY01000002">
    <property type="protein sequence ID" value="SDG87956.1"/>
    <property type="molecule type" value="Genomic_DNA"/>
</dbReference>
<dbReference type="Pfam" id="PF07729">
    <property type="entry name" value="FCD"/>
    <property type="match status" value="1"/>
</dbReference>
<organism evidence="6 7">
    <name type="scientific">Propionivibrio dicarboxylicus</name>
    <dbReference type="NCBI Taxonomy" id="83767"/>
    <lineage>
        <taxon>Bacteria</taxon>
        <taxon>Pseudomonadati</taxon>
        <taxon>Pseudomonadota</taxon>
        <taxon>Betaproteobacteria</taxon>
        <taxon>Rhodocyclales</taxon>
        <taxon>Rhodocyclaceae</taxon>
        <taxon>Propionivibrio</taxon>
    </lineage>
</organism>
<keyword evidence="7" id="KW-1185">Reference proteome</keyword>
<dbReference type="Pfam" id="PF00392">
    <property type="entry name" value="GntR"/>
    <property type="match status" value="1"/>
</dbReference>
<dbReference type="SMART" id="SM00345">
    <property type="entry name" value="HTH_GNTR"/>
    <property type="match status" value="1"/>
</dbReference>
<dbReference type="InterPro" id="IPR008920">
    <property type="entry name" value="TF_FadR/GntR_C"/>
</dbReference>
<dbReference type="AlphaFoldDB" id="A0A1G7XV92"/>
<reference evidence="6 7" key="1">
    <citation type="submission" date="2016-10" db="EMBL/GenBank/DDBJ databases">
        <authorList>
            <person name="de Groot N.N."/>
        </authorList>
    </citation>
    <scope>NUCLEOTIDE SEQUENCE [LARGE SCALE GENOMIC DNA]</scope>
    <source>
        <strain evidence="6 7">DSM 5885</strain>
    </source>
</reference>
<dbReference type="Gene3D" id="1.20.120.530">
    <property type="entry name" value="GntR ligand-binding domain-like"/>
    <property type="match status" value="1"/>
</dbReference>
<evidence type="ECO:0000256" key="1">
    <source>
        <dbReference type="ARBA" id="ARBA00023015"/>
    </source>
</evidence>
<accession>A0A1G7XV92</accession>
<dbReference type="Gene3D" id="1.10.10.10">
    <property type="entry name" value="Winged helix-like DNA-binding domain superfamily/Winged helix DNA-binding domain"/>
    <property type="match status" value="1"/>
</dbReference>
<evidence type="ECO:0000313" key="6">
    <source>
        <dbReference type="EMBL" id="SDG87956.1"/>
    </source>
</evidence>
<proteinExistence type="predicted"/>
<dbReference type="PANTHER" id="PTHR43537:SF45">
    <property type="entry name" value="GNTR FAMILY REGULATORY PROTEIN"/>
    <property type="match status" value="1"/>
</dbReference>
<protein>
    <submittedName>
        <fullName evidence="6">DNA-binding transcriptional regulator, GntR family</fullName>
    </submittedName>
</protein>
<feature type="domain" description="HTH gntR-type" evidence="5">
    <location>
        <begin position="25"/>
        <end position="92"/>
    </location>
</feature>
<dbReference type="Proteomes" id="UP000198607">
    <property type="component" value="Unassembled WGS sequence"/>
</dbReference>
<keyword evidence="2 6" id="KW-0238">DNA-binding</keyword>
<dbReference type="InterPro" id="IPR000524">
    <property type="entry name" value="Tscrpt_reg_HTH_GntR"/>
</dbReference>
<evidence type="ECO:0000256" key="3">
    <source>
        <dbReference type="ARBA" id="ARBA00023163"/>
    </source>
</evidence>
<dbReference type="SMART" id="SM00895">
    <property type="entry name" value="FCD"/>
    <property type="match status" value="1"/>
</dbReference>
<keyword evidence="3" id="KW-0804">Transcription</keyword>
<dbReference type="InterPro" id="IPR036388">
    <property type="entry name" value="WH-like_DNA-bd_sf"/>
</dbReference>